<dbReference type="InterPro" id="IPR020615">
    <property type="entry name" value="Thiolase_acyl_enz_int_AS"/>
</dbReference>
<dbReference type="EC" id="2.3.1.9" evidence="2"/>
<dbReference type="Pfam" id="PF00108">
    <property type="entry name" value="Thiolase_N"/>
    <property type="match status" value="1"/>
</dbReference>
<gene>
    <name evidence="10" type="ORF">AOC36_02430</name>
</gene>
<accession>A0A0X8GZ22</accession>
<feature type="active site" description="Proton acceptor" evidence="6">
    <location>
        <position position="388"/>
    </location>
</feature>
<feature type="active site" description="Proton acceptor" evidence="6">
    <location>
        <position position="358"/>
    </location>
</feature>
<evidence type="ECO:0000256" key="6">
    <source>
        <dbReference type="PIRSR" id="PIRSR000429-1"/>
    </source>
</evidence>
<dbReference type="InterPro" id="IPR016039">
    <property type="entry name" value="Thiolase-like"/>
</dbReference>
<dbReference type="KEGG" id="erl:AOC36_02430"/>
<dbReference type="EMBL" id="CP013213">
    <property type="protein sequence ID" value="AMC92879.1"/>
    <property type="molecule type" value="Genomic_DNA"/>
</dbReference>
<dbReference type="InterPro" id="IPR020613">
    <property type="entry name" value="Thiolase_CS"/>
</dbReference>
<dbReference type="STRING" id="1514105.AOC36_02430"/>
<evidence type="ECO:0000313" key="10">
    <source>
        <dbReference type="EMBL" id="AMC92879.1"/>
    </source>
</evidence>
<evidence type="ECO:0000313" key="11">
    <source>
        <dbReference type="Proteomes" id="UP000063781"/>
    </source>
</evidence>
<dbReference type="PROSITE" id="PS00098">
    <property type="entry name" value="THIOLASE_1"/>
    <property type="match status" value="1"/>
</dbReference>
<dbReference type="Gene3D" id="3.40.47.10">
    <property type="match status" value="2"/>
</dbReference>
<dbReference type="PIRSF" id="PIRSF000429">
    <property type="entry name" value="Ac-CoA_Ac_transf"/>
    <property type="match status" value="1"/>
</dbReference>
<evidence type="ECO:0000256" key="4">
    <source>
        <dbReference type="ARBA" id="ARBA00023315"/>
    </source>
</evidence>
<keyword evidence="3 7" id="KW-0808">Transferase</keyword>
<evidence type="ECO:0000256" key="2">
    <source>
        <dbReference type="ARBA" id="ARBA00012705"/>
    </source>
</evidence>
<dbReference type="InterPro" id="IPR020617">
    <property type="entry name" value="Thiolase_C"/>
</dbReference>
<evidence type="ECO:0000259" key="8">
    <source>
        <dbReference type="Pfam" id="PF00108"/>
    </source>
</evidence>
<reference evidence="10 11" key="1">
    <citation type="submission" date="2015-10" db="EMBL/GenBank/DDBJ databases">
        <title>Erysipelothrix larvae sp. LV19 isolated from the larval gut of the rhinoceros beetle, Trypoxylus dichotomus.</title>
        <authorList>
            <person name="Lim S."/>
            <person name="Kim B.-C."/>
        </authorList>
    </citation>
    <scope>NUCLEOTIDE SEQUENCE [LARGE SCALE GENOMIC DNA]</scope>
    <source>
        <strain evidence="10 11">LV19</strain>
    </source>
</reference>
<dbReference type="Pfam" id="PF02803">
    <property type="entry name" value="Thiolase_C"/>
    <property type="match status" value="1"/>
</dbReference>
<organism evidence="10 11">
    <name type="scientific">Erysipelothrix larvae</name>
    <dbReference type="NCBI Taxonomy" id="1514105"/>
    <lineage>
        <taxon>Bacteria</taxon>
        <taxon>Bacillati</taxon>
        <taxon>Bacillota</taxon>
        <taxon>Erysipelotrichia</taxon>
        <taxon>Erysipelotrichales</taxon>
        <taxon>Erysipelotrichaceae</taxon>
        <taxon>Erysipelothrix</taxon>
    </lineage>
</organism>
<evidence type="ECO:0000256" key="7">
    <source>
        <dbReference type="RuleBase" id="RU003557"/>
    </source>
</evidence>
<dbReference type="NCBIfam" id="TIGR01930">
    <property type="entry name" value="AcCoA-C-Actrans"/>
    <property type="match status" value="1"/>
</dbReference>
<dbReference type="PANTHER" id="PTHR18919">
    <property type="entry name" value="ACETYL-COA C-ACYLTRANSFERASE"/>
    <property type="match status" value="1"/>
</dbReference>
<dbReference type="PROSITE" id="PS00099">
    <property type="entry name" value="THIOLASE_3"/>
    <property type="match status" value="1"/>
</dbReference>
<dbReference type="PROSITE" id="PS00737">
    <property type="entry name" value="THIOLASE_2"/>
    <property type="match status" value="1"/>
</dbReference>
<evidence type="ECO:0000256" key="1">
    <source>
        <dbReference type="ARBA" id="ARBA00010982"/>
    </source>
</evidence>
<dbReference type="RefSeq" id="WP_067630938.1">
    <property type="nucleotide sequence ID" value="NZ_CP013213.1"/>
</dbReference>
<evidence type="ECO:0000259" key="9">
    <source>
        <dbReference type="Pfam" id="PF02803"/>
    </source>
</evidence>
<name>A0A0X8GZ22_9FIRM</name>
<keyword evidence="11" id="KW-1185">Reference proteome</keyword>
<dbReference type="InterPro" id="IPR020616">
    <property type="entry name" value="Thiolase_N"/>
</dbReference>
<dbReference type="InterPro" id="IPR020610">
    <property type="entry name" value="Thiolase_AS"/>
</dbReference>
<comment type="similarity">
    <text evidence="1 7">Belongs to the thiolase-like superfamily. Thiolase family.</text>
</comment>
<proteinExistence type="inferred from homology"/>
<dbReference type="SUPFAM" id="SSF53901">
    <property type="entry name" value="Thiolase-like"/>
    <property type="match status" value="2"/>
</dbReference>
<dbReference type="Proteomes" id="UP000063781">
    <property type="component" value="Chromosome"/>
</dbReference>
<evidence type="ECO:0000256" key="3">
    <source>
        <dbReference type="ARBA" id="ARBA00022679"/>
    </source>
</evidence>
<evidence type="ECO:0000256" key="5">
    <source>
        <dbReference type="ARBA" id="ARBA00030755"/>
    </source>
</evidence>
<feature type="domain" description="Thiolase C-terminal" evidence="9">
    <location>
        <begin position="272"/>
        <end position="400"/>
    </location>
</feature>
<dbReference type="PANTHER" id="PTHR18919:SF107">
    <property type="entry name" value="ACETYL-COA ACETYLTRANSFERASE, CYTOSOLIC"/>
    <property type="match status" value="1"/>
</dbReference>
<feature type="domain" description="Thiolase N-terminal" evidence="8">
    <location>
        <begin position="5"/>
        <end position="262"/>
    </location>
</feature>
<dbReference type="CDD" id="cd00751">
    <property type="entry name" value="thiolase"/>
    <property type="match status" value="1"/>
</dbReference>
<dbReference type="AlphaFoldDB" id="A0A0X8GZ22"/>
<dbReference type="OrthoDB" id="9764892at2"/>
<keyword evidence="4 7" id="KW-0012">Acyltransferase</keyword>
<feature type="active site" description="Acyl-thioester intermediate" evidence="6">
    <location>
        <position position="89"/>
    </location>
</feature>
<dbReference type="InterPro" id="IPR002155">
    <property type="entry name" value="Thiolase"/>
</dbReference>
<dbReference type="FunFam" id="3.40.47.10:FF:000010">
    <property type="entry name" value="Acetyl-CoA acetyltransferase (Thiolase)"/>
    <property type="match status" value="1"/>
</dbReference>
<protein>
    <recommendedName>
        <fullName evidence="2">acetyl-CoA C-acetyltransferase</fullName>
        <ecNumber evidence="2">2.3.1.9</ecNumber>
    </recommendedName>
    <alternativeName>
        <fullName evidence="5">Acetoacetyl-CoA thiolase</fullName>
    </alternativeName>
</protein>
<sequence length="402" mass="42482">MKQDVYIIAAQRTAIGSYLGAFKDVSPARLGADIIKDILNKTQLNPKNIDEVIVGNVLSPGQGQGLARQVSILGGIPFEVPAYAINMVCGSGLKAVMNGVDAISNASAHLVFAGGVESMSQAPYLVSHKTRSGHKMGDLTMVDAMIHDALTDAFDHTHMGITAENIAQSYAITREAQDAFAMHSQEKAINAIDAGVFRDEITPVTISTRNGDVVVDVDEYPNRNTSMAKLAKLRPAFKKEGTVTAGNASGINDGASFVLLSDQETLDKTSIQPLARIVSMGQGGVDPKMMGMGPVPAINQALMRANLSLQDIDVLELNEAFAAQSLGVIQTLSETYNISTQELMDKTNIHGGAIALGHPVGASGNRILVTLTHELKRSQKRYGLASLCIGGGMGVAIIIESV</sequence>
<dbReference type="GO" id="GO:0003985">
    <property type="term" value="F:acetyl-CoA C-acetyltransferase activity"/>
    <property type="evidence" value="ECO:0007669"/>
    <property type="project" value="UniProtKB-EC"/>
</dbReference>